<comment type="caution">
    <text evidence="2">The sequence shown here is derived from an EMBL/GenBank/DDBJ whole genome shotgun (WGS) entry which is preliminary data.</text>
</comment>
<proteinExistence type="predicted"/>
<dbReference type="Proteomes" id="UP000789570">
    <property type="component" value="Unassembled WGS sequence"/>
</dbReference>
<feature type="region of interest" description="Disordered" evidence="1">
    <location>
        <begin position="122"/>
        <end position="253"/>
    </location>
</feature>
<organism evidence="2 3">
    <name type="scientific">Funneliformis caledonium</name>
    <dbReference type="NCBI Taxonomy" id="1117310"/>
    <lineage>
        <taxon>Eukaryota</taxon>
        <taxon>Fungi</taxon>
        <taxon>Fungi incertae sedis</taxon>
        <taxon>Mucoromycota</taxon>
        <taxon>Glomeromycotina</taxon>
        <taxon>Glomeromycetes</taxon>
        <taxon>Glomerales</taxon>
        <taxon>Glomeraceae</taxon>
        <taxon>Funneliformis</taxon>
    </lineage>
</organism>
<feature type="compositionally biased region" description="Acidic residues" evidence="1">
    <location>
        <begin position="146"/>
        <end position="157"/>
    </location>
</feature>
<dbReference type="EMBL" id="CAJVPQ010005728">
    <property type="protein sequence ID" value="CAG8674575.1"/>
    <property type="molecule type" value="Genomic_DNA"/>
</dbReference>
<evidence type="ECO:0000313" key="3">
    <source>
        <dbReference type="Proteomes" id="UP000789570"/>
    </source>
</evidence>
<feature type="compositionally biased region" description="Basic and acidic residues" evidence="1">
    <location>
        <begin position="158"/>
        <end position="170"/>
    </location>
</feature>
<evidence type="ECO:0000256" key="1">
    <source>
        <dbReference type="SAM" id="MobiDB-lite"/>
    </source>
</evidence>
<feature type="compositionally biased region" description="Polar residues" evidence="1">
    <location>
        <begin position="242"/>
        <end position="253"/>
    </location>
</feature>
<feature type="compositionally biased region" description="Basic residues" evidence="1">
    <location>
        <begin position="122"/>
        <end position="133"/>
    </location>
</feature>
<reference evidence="2" key="1">
    <citation type="submission" date="2021-06" db="EMBL/GenBank/DDBJ databases">
        <authorList>
            <person name="Kallberg Y."/>
            <person name="Tangrot J."/>
            <person name="Rosling A."/>
        </authorList>
    </citation>
    <scope>NUCLEOTIDE SEQUENCE</scope>
    <source>
        <strain evidence="2">UK204</strain>
    </source>
</reference>
<name>A0A9N9EHU6_9GLOM</name>
<gene>
    <name evidence="2" type="ORF">FCALED_LOCUS12187</name>
</gene>
<dbReference type="AlphaFoldDB" id="A0A9N9EHU6"/>
<sequence>MTKNSLTSALTDSESEASTSYNNNHNINLIVNHIAKLEAENARLQTLLINSKVGVNEQTKPINKRKLIVLSDDNSNHELIISKEKKNLNKYYLKRGQVFPPTLGDWAPREMIRRIMNNKREITRRKKIKRTHKKDSDEQESHDSPEYQDSDEQESQDSPEHQDSDEHESQDSSSDESENQDLAFSFFDEKLKNKDKQTKKQEFSPLPKTVPTKKPSRATKTNAKEEFGSLPETVPTRRSTRVTKNNSKIKNLV</sequence>
<keyword evidence="3" id="KW-1185">Reference proteome</keyword>
<feature type="compositionally biased region" description="Basic and acidic residues" evidence="1">
    <location>
        <begin position="187"/>
        <end position="202"/>
    </location>
</feature>
<feature type="compositionally biased region" description="Basic and acidic residues" evidence="1">
    <location>
        <begin position="134"/>
        <end position="145"/>
    </location>
</feature>
<protein>
    <submittedName>
        <fullName evidence="2">6333_t:CDS:1</fullName>
    </submittedName>
</protein>
<evidence type="ECO:0000313" key="2">
    <source>
        <dbReference type="EMBL" id="CAG8674575.1"/>
    </source>
</evidence>
<accession>A0A9N9EHU6</accession>